<sequence length="30" mass="3384">SISSIPPEPILLATNTRKILLKYIARFCPK</sequence>
<protein>
    <submittedName>
        <fullName evidence="2">Uncharacterized protein</fullName>
    </submittedName>
</protein>
<evidence type="ECO:0000313" key="3">
    <source>
        <dbReference type="Proteomes" id="UP000663870"/>
    </source>
</evidence>
<accession>A0A816F7D1</accession>
<keyword evidence="3" id="KW-1185">Reference proteome</keyword>
<dbReference type="AlphaFoldDB" id="A0A816F7D1"/>
<comment type="caution">
    <text evidence="2">The sequence shown here is derived from an EMBL/GenBank/DDBJ whole genome shotgun (WGS) entry which is preliminary data.</text>
</comment>
<dbReference type="EMBL" id="CAJNOH010009768">
    <property type="protein sequence ID" value="CAF1503274.1"/>
    <property type="molecule type" value="Genomic_DNA"/>
</dbReference>
<evidence type="ECO:0000313" key="2">
    <source>
        <dbReference type="EMBL" id="CAF1656015.1"/>
    </source>
</evidence>
<gene>
    <name evidence="2" type="ORF">JXQ802_LOCUS55282</name>
    <name evidence="1" type="ORF">PYM288_LOCUS38761</name>
</gene>
<dbReference type="EMBL" id="CAJNOL010011565">
    <property type="protein sequence ID" value="CAF1656015.1"/>
    <property type="molecule type" value="Genomic_DNA"/>
</dbReference>
<name>A0A816F7D1_9BILA</name>
<dbReference type="Proteomes" id="UP000663870">
    <property type="component" value="Unassembled WGS sequence"/>
</dbReference>
<dbReference type="Proteomes" id="UP000663854">
    <property type="component" value="Unassembled WGS sequence"/>
</dbReference>
<organism evidence="2 3">
    <name type="scientific">Rotaria sordida</name>
    <dbReference type="NCBI Taxonomy" id="392033"/>
    <lineage>
        <taxon>Eukaryota</taxon>
        <taxon>Metazoa</taxon>
        <taxon>Spiralia</taxon>
        <taxon>Gnathifera</taxon>
        <taxon>Rotifera</taxon>
        <taxon>Eurotatoria</taxon>
        <taxon>Bdelloidea</taxon>
        <taxon>Philodinida</taxon>
        <taxon>Philodinidae</taxon>
        <taxon>Rotaria</taxon>
    </lineage>
</organism>
<feature type="non-terminal residue" evidence="2">
    <location>
        <position position="1"/>
    </location>
</feature>
<proteinExistence type="predicted"/>
<evidence type="ECO:0000313" key="1">
    <source>
        <dbReference type="EMBL" id="CAF1503274.1"/>
    </source>
</evidence>
<reference evidence="2" key="1">
    <citation type="submission" date="2021-02" db="EMBL/GenBank/DDBJ databases">
        <authorList>
            <person name="Nowell W R."/>
        </authorList>
    </citation>
    <scope>NUCLEOTIDE SEQUENCE</scope>
</reference>